<gene>
    <name evidence="3" type="ORF">DAPPUDRAFT_244452</name>
</gene>
<dbReference type="OrthoDB" id="6347202at2759"/>
<accession>E9GKZ5</accession>
<dbReference type="InParanoid" id="E9GKZ5"/>
<evidence type="ECO:0000313" key="4">
    <source>
        <dbReference type="Proteomes" id="UP000000305"/>
    </source>
</evidence>
<evidence type="ECO:0000313" key="3">
    <source>
        <dbReference type="EMBL" id="EFX79765.1"/>
    </source>
</evidence>
<evidence type="ECO:0000256" key="1">
    <source>
        <dbReference type="SAM" id="Phobius"/>
    </source>
</evidence>
<dbReference type="Proteomes" id="UP000000305">
    <property type="component" value="Unassembled WGS sequence"/>
</dbReference>
<keyword evidence="1" id="KW-1133">Transmembrane helix</keyword>
<dbReference type="HOGENOM" id="CLU_497202_0_0_1"/>
<keyword evidence="1" id="KW-0812">Transmembrane</keyword>
<dbReference type="KEGG" id="dpx:DAPPUDRAFT_244452"/>
<reference evidence="3 4" key="1">
    <citation type="journal article" date="2011" name="Science">
        <title>The ecoresponsive genome of Daphnia pulex.</title>
        <authorList>
            <person name="Colbourne J.K."/>
            <person name="Pfrender M.E."/>
            <person name="Gilbert D."/>
            <person name="Thomas W.K."/>
            <person name="Tucker A."/>
            <person name="Oakley T.H."/>
            <person name="Tokishita S."/>
            <person name="Aerts A."/>
            <person name="Arnold G.J."/>
            <person name="Basu M.K."/>
            <person name="Bauer D.J."/>
            <person name="Caceres C.E."/>
            <person name="Carmel L."/>
            <person name="Casola C."/>
            <person name="Choi J.H."/>
            <person name="Detter J.C."/>
            <person name="Dong Q."/>
            <person name="Dusheyko S."/>
            <person name="Eads B.D."/>
            <person name="Frohlich T."/>
            <person name="Geiler-Samerotte K.A."/>
            <person name="Gerlach D."/>
            <person name="Hatcher P."/>
            <person name="Jogdeo S."/>
            <person name="Krijgsveld J."/>
            <person name="Kriventseva E.V."/>
            <person name="Kultz D."/>
            <person name="Laforsch C."/>
            <person name="Lindquist E."/>
            <person name="Lopez J."/>
            <person name="Manak J.R."/>
            <person name="Muller J."/>
            <person name="Pangilinan J."/>
            <person name="Patwardhan R.P."/>
            <person name="Pitluck S."/>
            <person name="Pritham E.J."/>
            <person name="Rechtsteiner A."/>
            <person name="Rho M."/>
            <person name="Rogozin I.B."/>
            <person name="Sakarya O."/>
            <person name="Salamov A."/>
            <person name="Schaack S."/>
            <person name="Shapiro H."/>
            <person name="Shiga Y."/>
            <person name="Skalitzky C."/>
            <person name="Smith Z."/>
            <person name="Souvorov A."/>
            <person name="Sung W."/>
            <person name="Tang Z."/>
            <person name="Tsuchiya D."/>
            <person name="Tu H."/>
            <person name="Vos H."/>
            <person name="Wang M."/>
            <person name="Wolf Y.I."/>
            <person name="Yamagata H."/>
            <person name="Yamada T."/>
            <person name="Ye Y."/>
            <person name="Shaw J.R."/>
            <person name="Andrews J."/>
            <person name="Crease T.J."/>
            <person name="Tang H."/>
            <person name="Lucas S.M."/>
            <person name="Robertson H.M."/>
            <person name="Bork P."/>
            <person name="Koonin E.V."/>
            <person name="Zdobnov E.M."/>
            <person name="Grigoriev I.V."/>
            <person name="Lynch M."/>
            <person name="Boore J.L."/>
        </authorList>
    </citation>
    <scope>NUCLEOTIDE SEQUENCE [LARGE SCALE GENOMIC DNA]</scope>
</reference>
<feature type="transmembrane region" description="Helical" evidence="1">
    <location>
        <begin position="150"/>
        <end position="170"/>
    </location>
</feature>
<evidence type="ECO:0000259" key="2">
    <source>
        <dbReference type="Pfam" id="PF16033"/>
    </source>
</evidence>
<protein>
    <recommendedName>
        <fullName evidence="2">DUF4789 domain-containing protein</fullName>
    </recommendedName>
</protein>
<dbReference type="STRING" id="6669.E9GKZ5"/>
<dbReference type="AlphaFoldDB" id="E9GKZ5"/>
<keyword evidence="1" id="KW-0472">Membrane</keyword>
<keyword evidence="4" id="KW-1185">Reference proteome</keyword>
<proteinExistence type="predicted"/>
<dbReference type="Pfam" id="PF16033">
    <property type="entry name" value="DUF4789"/>
    <property type="match status" value="1"/>
</dbReference>
<dbReference type="PANTHER" id="PTHR21177">
    <property type="entry name" value="IP06524P-RELATED"/>
    <property type="match status" value="1"/>
</dbReference>
<sequence>MRMHTKSSLWFVTTYNNNCNDDCFTSDVTTDALAPHVITDAPHVINDPPYGTTGPPHSITDPPYGTTEAPHLTTDPPYGTTEAPHLTNDPPYGTTGAPHLTNNDNVTINVSTNVSTDATVPIINVTNVETSNDGTSVGTSNSVTNYVPPVAIVVGGIVAIALAVAIPLGINPSPVECIPSELFVDFSVVEDKIPFNSQPFFKKDFPPDGCGNNSVRMEIGNSNRNLDRNRHSEGNCQPLMRRGNCRSPQDWVTVNPTTLKGICTPRLCGRGRVFVGRDGLCHDISGSGKCQGGRRLYYSPFGDPICDCPIGQYPFPNAEDDCVALFTKGPCRDGFIVGISSQGQLECMPSKCQSTNVRDKSLQLLPAEDGQCYALGTQGPCSPPSLLGYDIFKRQMECVNVQNDTSPYFTSPEEEALIDSIYNQRSPDFDDFRISMVFKSPVGTNDIGLRRQGATTGGIFQFPSFSPEALLNPCRPGARREMNYKCTNPLIPKSRTKRETLQAVRPAFQCTPDKNLQATGKCVTDNRSTNCGPSFRFNSATGQCRSIF</sequence>
<name>E9GKZ5_DAPPU</name>
<dbReference type="InterPro" id="IPR031993">
    <property type="entry name" value="DUF4789"/>
</dbReference>
<feature type="domain" description="DUF4789" evidence="2">
    <location>
        <begin position="289"/>
        <end position="381"/>
    </location>
</feature>
<dbReference type="PhylomeDB" id="E9GKZ5"/>
<organism evidence="3 4">
    <name type="scientific">Daphnia pulex</name>
    <name type="common">Water flea</name>
    <dbReference type="NCBI Taxonomy" id="6669"/>
    <lineage>
        <taxon>Eukaryota</taxon>
        <taxon>Metazoa</taxon>
        <taxon>Ecdysozoa</taxon>
        <taxon>Arthropoda</taxon>
        <taxon>Crustacea</taxon>
        <taxon>Branchiopoda</taxon>
        <taxon>Diplostraca</taxon>
        <taxon>Cladocera</taxon>
        <taxon>Anomopoda</taxon>
        <taxon>Daphniidae</taxon>
        <taxon>Daphnia</taxon>
    </lineage>
</organism>
<dbReference type="EMBL" id="GL732550">
    <property type="protein sequence ID" value="EFX79765.1"/>
    <property type="molecule type" value="Genomic_DNA"/>
</dbReference>
<dbReference type="eggNOG" id="ENOG502STNA">
    <property type="taxonomic scope" value="Eukaryota"/>
</dbReference>
<dbReference type="PANTHER" id="PTHR21177:SF7">
    <property type="entry name" value="GH11627P"/>
    <property type="match status" value="1"/>
</dbReference>